<dbReference type="EMBL" id="HAAD01000966">
    <property type="protein sequence ID" value="CDG67198.1"/>
    <property type="molecule type" value="mRNA"/>
</dbReference>
<dbReference type="OMA" id="DAFCENR"/>
<evidence type="ECO:0000259" key="2">
    <source>
        <dbReference type="Pfam" id="PF05347"/>
    </source>
</evidence>
<evidence type="ECO:0000256" key="1">
    <source>
        <dbReference type="ARBA" id="ARBA00009508"/>
    </source>
</evidence>
<protein>
    <submittedName>
        <fullName evidence="3">LYR motif-containing protein 4</fullName>
    </submittedName>
</protein>
<evidence type="ECO:0000313" key="3">
    <source>
        <dbReference type="EMBL" id="CDG67198.1"/>
    </source>
</evidence>
<dbReference type="Pfam" id="PF05347">
    <property type="entry name" value="Complex1_LYR"/>
    <property type="match status" value="1"/>
</dbReference>
<dbReference type="InterPro" id="IPR045297">
    <property type="entry name" value="Complex1_LYR_LYRM4"/>
</dbReference>
<dbReference type="GO" id="GO:1990221">
    <property type="term" value="C:L-cysteine desulfurase complex"/>
    <property type="evidence" value="ECO:0007669"/>
    <property type="project" value="TreeGrafter"/>
</dbReference>
<accession>T2M4J8</accession>
<comment type="similarity">
    <text evidence="1">Belongs to the complex I LYR family.</text>
</comment>
<dbReference type="CDD" id="cd20264">
    <property type="entry name" value="Complex1_LYR_LYRM4"/>
    <property type="match status" value="1"/>
</dbReference>
<reference evidence="3" key="1">
    <citation type="journal article" date="2013" name="Genome Biol. Evol.">
        <title>Punctuated emergences of genetic and phenotypic innovations in eumetazoan, bilaterian, euteleostome, and hominidae ancestors.</title>
        <authorList>
            <person name="Wenger Y."/>
            <person name="Galliot B."/>
        </authorList>
    </citation>
    <scope>NUCLEOTIDE SEQUENCE</scope>
    <source>
        <tissue evidence="3">Whole animals</tissue>
    </source>
</reference>
<organism evidence="3">
    <name type="scientific">Hydra vulgaris</name>
    <name type="common">Hydra</name>
    <name type="synonym">Hydra attenuata</name>
    <dbReference type="NCBI Taxonomy" id="6087"/>
    <lineage>
        <taxon>Eukaryota</taxon>
        <taxon>Metazoa</taxon>
        <taxon>Cnidaria</taxon>
        <taxon>Hydrozoa</taxon>
        <taxon>Hydroidolina</taxon>
        <taxon>Anthoathecata</taxon>
        <taxon>Aplanulata</taxon>
        <taxon>Hydridae</taxon>
        <taxon>Hydra</taxon>
    </lineage>
</organism>
<sequence length="86" mass="10271">MSNKMVVLRLYKNLLREGQNFGDYNFRSYATRRIRAAFKENMNETDPTKIQYLKKQADENFELIKRQANIGKMYGHTRVAVEFMQT</sequence>
<dbReference type="InterPro" id="IPR008011">
    <property type="entry name" value="Complex1_LYR_dom"/>
</dbReference>
<feature type="domain" description="Complex 1 LYR protein" evidence="2">
    <location>
        <begin position="7"/>
        <end position="62"/>
    </location>
</feature>
<dbReference type="PANTHER" id="PTHR13166">
    <property type="entry name" value="PROTEIN C6ORF149"/>
    <property type="match status" value="1"/>
</dbReference>
<name>T2M4J8_HYDVU</name>
<dbReference type="AlphaFoldDB" id="T2M4J8"/>
<dbReference type="InterPro" id="IPR051522">
    <property type="entry name" value="ISC_assembly_LYR"/>
</dbReference>
<dbReference type="GO" id="GO:0016226">
    <property type="term" value="P:iron-sulfur cluster assembly"/>
    <property type="evidence" value="ECO:0007669"/>
    <property type="project" value="InterPro"/>
</dbReference>
<proteinExistence type="evidence at transcript level"/>
<dbReference type="PANTHER" id="PTHR13166:SF7">
    <property type="entry name" value="LYR MOTIF-CONTAINING PROTEIN 4"/>
    <property type="match status" value="1"/>
</dbReference>
<gene>
    <name evidence="3" type="primary">LYRM4</name>
</gene>
<dbReference type="GO" id="GO:0005739">
    <property type="term" value="C:mitochondrion"/>
    <property type="evidence" value="ECO:0007669"/>
    <property type="project" value="TreeGrafter"/>
</dbReference>